<evidence type="ECO:0000256" key="7">
    <source>
        <dbReference type="RuleBase" id="RU363032"/>
    </source>
</evidence>
<evidence type="ECO:0000256" key="2">
    <source>
        <dbReference type="ARBA" id="ARBA00022448"/>
    </source>
</evidence>
<dbReference type="Pfam" id="PF00528">
    <property type="entry name" value="BPD_transp_1"/>
    <property type="match status" value="1"/>
</dbReference>
<feature type="transmembrane region" description="Helical" evidence="7">
    <location>
        <begin position="176"/>
        <end position="203"/>
    </location>
</feature>
<feature type="transmembrane region" description="Helical" evidence="7">
    <location>
        <begin position="78"/>
        <end position="96"/>
    </location>
</feature>
<keyword evidence="6 7" id="KW-0472">Membrane</keyword>
<proteinExistence type="inferred from homology"/>
<evidence type="ECO:0000256" key="5">
    <source>
        <dbReference type="ARBA" id="ARBA00022989"/>
    </source>
</evidence>
<keyword evidence="10" id="KW-1185">Reference proteome</keyword>
<keyword evidence="3" id="KW-1003">Cell membrane</keyword>
<evidence type="ECO:0000313" key="9">
    <source>
        <dbReference type="EMBL" id="MCP2332579.1"/>
    </source>
</evidence>
<dbReference type="Proteomes" id="UP000791080">
    <property type="component" value="Unassembled WGS sequence"/>
</dbReference>
<comment type="similarity">
    <text evidence="7">Belongs to the binding-protein-dependent transport system permease family.</text>
</comment>
<dbReference type="SUPFAM" id="SSF161098">
    <property type="entry name" value="MetI-like"/>
    <property type="match status" value="1"/>
</dbReference>
<dbReference type="CDD" id="cd06261">
    <property type="entry name" value="TM_PBP2"/>
    <property type="match status" value="1"/>
</dbReference>
<organism evidence="9 10">
    <name type="scientific">Actinoalloteichus caeruleus DSM 43889</name>
    <dbReference type="NCBI Taxonomy" id="1120930"/>
    <lineage>
        <taxon>Bacteria</taxon>
        <taxon>Bacillati</taxon>
        <taxon>Actinomycetota</taxon>
        <taxon>Actinomycetes</taxon>
        <taxon>Pseudonocardiales</taxon>
        <taxon>Pseudonocardiaceae</taxon>
        <taxon>Actinoalloteichus</taxon>
        <taxon>Actinoalloteichus cyanogriseus</taxon>
    </lineage>
</organism>
<dbReference type="PANTHER" id="PTHR30151">
    <property type="entry name" value="ALKANE SULFONATE ABC TRANSPORTER-RELATED, MEMBRANE SUBUNIT"/>
    <property type="match status" value="1"/>
</dbReference>
<reference evidence="9 10" key="2">
    <citation type="submission" date="2022-06" db="EMBL/GenBank/DDBJ databases">
        <title>Genomic Encyclopedia of Type Strains, Phase I: the one thousand microbial genomes (KMG-I) project.</title>
        <authorList>
            <person name="Kyrpides N."/>
        </authorList>
    </citation>
    <scope>NUCLEOTIDE SEQUENCE [LARGE SCALE GENOMIC DNA]</scope>
    <source>
        <strain evidence="9 10">DSM 43889</strain>
    </source>
</reference>
<reference evidence="9 10" key="1">
    <citation type="submission" date="2013-07" db="EMBL/GenBank/DDBJ databases">
        <authorList>
            <consortium name="DOE Joint Genome Institute"/>
            <person name="Reeve W."/>
            <person name="Huntemann M."/>
            <person name="Han J."/>
            <person name="Chen A."/>
            <person name="Kyrpides N."/>
            <person name="Mavromatis K."/>
            <person name="Markowitz V."/>
            <person name="Palaniappan K."/>
            <person name="Ivanova N."/>
            <person name="Schaumberg A."/>
            <person name="Pati A."/>
            <person name="Liolios K."/>
            <person name="Nordberg H.P."/>
            <person name="Cantor M.N."/>
            <person name="Hua S.X."/>
            <person name="Woyke T."/>
        </authorList>
    </citation>
    <scope>NUCLEOTIDE SEQUENCE [LARGE SCALE GENOMIC DNA]</scope>
    <source>
        <strain evidence="9 10">DSM 43889</strain>
    </source>
</reference>
<dbReference type="EMBL" id="AUBJ02000001">
    <property type="protein sequence ID" value="MCP2332579.1"/>
    <property type="molecule type" value="Genomic_DNA"/>
</dbReference>
<feature type="transmembrane region" description="Helical" evidence="7">
    <location>
        <begin position="12"/>
        <end position="29"/>
    </location>
</feature>
<feature type="transmembrane region" description="Helical" evidence="7">
    <location>
        <begin position="108"/>
        <end position="130"/>
    </location>
</feature>
<gene>
    <name evidence="9" type="ORF">G443_002849</name>
</gene>
<dbReference type="RefSeq" id="WP_026417536.1">
    <property type="nucleotide sequence ID" value="NZ_AUBJ02000001.1"/>
</dbReference>
<comment type="subcellular location">
    <subcellularLocation>
        <location evidence="1 7">Cell membrane</location>
        <topology evidence="1 7">Multi-pass membrane protein</topology>
    </subcellularLocation>
</comment>
<dbReference type="InterPro" id="IPR035906">
    <property type="entry name" value="MetI-like_sf"/>
</dbReference>
<evidence type="ECO:0000313" key="10">
    <source>
        <dbReference type="Proteomes" id="UP000791080"/>
    </source>
</evidence>
<accession>A0ABT1JK77</accession>
<feature type="domain" description="ABC transmembrane type-1" evidence="8">
    <location>
        <begin position="70"/>
        <end position="254"/>
    </location>
</feature>
<protein>
    <submittedName>
        <fullName evidence="9">ABC-type nitrate/sulfonate/bicarbonate transport system, permease component</fullName>
    </submittedName>
</protein>
<evidence type="ECO:0000259" key="8">
    <source>
        <dbReference type="PROSITE" id="PS50928"/>
    </source>
</evidence>
<keyword evidence="5 7" id="KW-1133">Transmembrane helix</keyword>
<keyword evidence="2 7" id="KW-0813">Transport</keyword>
<evidence type="ECO:0000256" key="6">
    <source>
        <dbReference type="ARBA" id="ARBA00023136"/>
    </source>
</evidence>
<feature type="transmembrane region" description="Helical" evidence="7">
    <location>
        <begin position="136"/>
        <end position="155"/>
    </location>
</feature>
<sequence length="275" mass="30367">MSEQPRRRALGFLERWLVFAGAVVVWEIVTRISDSVFFPPPSKIVQFCAELWFVAEPTQLFLADTVYEDILPSLARALGGWLITAVVGISLGLALGRSRIAYEYLNPLVTFLRSVPPPALIPVFMVAFGIGAQMQIATIVFGALWPVLLNSVDGARSVDRVKTDTARSFRISRTEWIRMVVFPAALPKIFAGLRTSLAISLILMVMSELVSSNHGIGYRIQLSQNTFSFDTMWAWLVLLGALGYLLNNALLALERRMLGWQPKREAAPATAKAGG</sequence>
<evidence type="ECO:0000256" key="4">
    <source>
        <dbReference type="ARBA" id="ARBA00022692"/>
    </source>
</evidence>
<evidence type="ECO:0000256" key="1">
    <source>
        <dbReference type="ARBA" id="ARBA00004651"/>
    </source>
</evidence>
<dbReference type="InterPro" id="IPR000515">
    <property type="entry name" value="MetI-like"/>
</dbReference>
<keyword evidence="4 7" id="KW-0812">Transmembrane</keyword>
<feature type="transmembrane region" description="Helical" evidence="7">
    <location>
        <begin position="232"/>
        <end position="253"/>
    </location>
</feature>
<dbReference type="PROSITE" id="PS50928">
    <property type="entry name" value="ABC_TM1"/>
    <property type="match status" value="1"/>
</dbReference>
<comment type="caution">
    <text evidence="9">The sequence shown here is derived from an EMBL/GenBank/DDBJ whole genome shotgun (WGS) entry which is preliminary data.</text>
</comment>
<dbReference type="PANTHER" id="PTHR30151:SF0">
    <property type="entry name" value="ABC TRANSPORTER PERMEASE PROTEIN MJ0413-RELATED"/>
    <property type="match status" value="1"/>
</dbReference>
<dbReference type="Gene3D" id="1.10.3720.10">
    <property type="entry name" value="MetI-like"/>
    <property type="match status" value="1"/>
</dbReference>
<evidence type="ECO:0000256" key="3">
    <source>
        <dbReference type="ARBA" id="ARBA00022475"/>
    </source>
</evidence>
<name>A0ABT1JK77_ACTCY</name>